<dbReference type="GO" id="GO:0071541">
    <property type="term" value="C:eukaryotic translation initiation factor 3 complex, eIF3m"/>
    <property type="evidence" value="ECO:0007669"/>
    <property type="project" value="TreeGrafter"/>
</dbReference>
<sequence length="109" mass="12160">MNDVLKATAVDKLPNDMEGMELTLERLLTLINDVYKYVDSVVEGQRLPDNNIGRFIAEAVASLPKLPPQVFDNLVNDSLQDQLLLLYLSSITRTQLSLAEKLNTAAQML</sequence>
<gene>
    <name evidence="2" type="ORF">F2Q69_00010839</name>
</gene>
<comment type="caution">
    <text evidence="2">The sequence shown here is derived from an EMBL/GenBank/DDBJ whole genome shotgun (WGS) entry which is preliminary data.</text>
</comment>
<protein>
    <recommendedName>
        <fullName evidence="1">EIF3F/CSN6-like C-terminal domain-containing protein</fullName>
    </recommendedName>
</protein>
<dbReference type="GO" id="GO:0003743">
    <property type="term" value="F:translation initiation factor activity"/>
    <property type="evidence" value="ECO:0007669"/>
    <property type="project" value="TreeGrafter"/>
</dbReference>
<feature type="domain" description="EIF3F/CSN6-like C-terminal" evidence="1">
    <location>
        <begin position="8"/>
        <end position="103"/>
    </location>
</feature>
<accession>A0A8S9QM24</accession>
<proteinExistence type="predicted"/>
<dbReference type="PANTHER" id="PTHR10540:SF6">
    <property type="entry name" value="EUKARYOTIC TRANSLATION INITIATION FACTOR 3 SUBUNIT F"/>
    <property type="match status" value="1"/>
</dbReference>
<dbReference type="GO" id="GO:0031369">
    <property type="term" value="F:translation initiation factor binding"/>
    <property type="evidence" value="ECO:0007669"/>
    <property type="project" value="TreeGrafter"/>
</dbReference>
<evidence type="ECO:0000313" key="2">
    <source>
        <dbReference type="EMBL" id="KAF3554146.1"/>
    </source>
</evidence>
<name>A0A8S9QM24_BRACR</name>
<dbReference type="AlphaFoldDB" id="A0A8S9QM24"/>
<dbReference type="Proteomes" id="UP000712600">
    <property type="component" value="Unassembled WGS sequence"/>
</dbReference>
<evidence type="ECO:0000313" key="3">
    <source>
        <dbReference type="Proteomes" id="UP000712600"/>
    </source>
</evidence>
<dbReference type="PANTHER" id="PTHR10540">
    <property type="entry name" value="EUKARYOTIC TRANSLATION INITIATION FACTOR 3 SUBUNIT F-RELATED"/>
    <property type="match status" value="1"/>
</dbReference>
<evidence type="ECO:0000259" key="1">
    <source>
        <dbReference type="Pfam" id="PF13012"/>
    </source>
</evidence>
<dbReference type="EMBL" id="QGKX02000996">
    <property type="protein sequence ID" value="KAF3554146.1"/>
    <property type="molecule type" value="Genomic_DNA"/>
</dbReference>
<dbReference type="Pfam" id="PF13012">
    <property type="entry name" value="MitMem_reg"/>
    <property type="match status" value="1"/>
</dbReference>
<reference evidence="2" key="1">
    <citation type="submission" date="2019-12" db="EMBL/GenBank/DDBJ databases">
        <title>Genome sequencing and annotation of Brassica cretica.</title>
        <authorList>
            <person name="Studholme D.J."/>
            <person name="Sarris P."/>
        </authorList>
    </citation>
    <scope>NUCLEOTIDE SEQUENCE</scope>
    <source>
        <strain evidence="2">PFS-109/04</strain>
        <tissue evidence="2">Leaf</tissue>
    </source>
</reference>
<dbReference type="InterPro" id="IPR024969">
    <property type="entry name" value="EIF3F/CSN6-like_C"/>
</dbReference>
<organism evidence="2 3">
    <name type="scientific">Brassica cretica</name>
    <name type="common">Mustard</name>
    <dbReference type="NCBI Taxonomy" id="69181"/>
    <lineage>
        <taxon>Eukaryota</taxon>
        <taxon>Viridiplantae</taxon>
        <taxon>Streptophyta</taxon>
        <taxon>Embryophyta</taxon>
        <taxon>Tracheophyta</taxon>
        <taxon>Spermatophyta</taxon>
        <taxon>Magnoliopsida</taxon>
        <taxon>eudicotyledons</taxon>
        <taxon>Gunneridae</taxon>
        <taxon>Pentapetalae</taxon>
        <taxon>rosids</taxon>
        <taxon>malvids</taxon>
        <taxon>Brassicales</taxon>
        <taxon>Brassicaceae</taxon>
        <taxon>Brassiceae</taxon>
        <taxon>Brassica</taxon>
    </lineage>
</organism>